<organism evidence="2 3">
    <name type="scientific">Pontibacillus chungwhensis</name>
    <dbReference type="NCBI Taxonomy" id="265426"/>
    <lineage>
        <taxon>Bacteria</taxon>
        <taxon>Bacillati</taxon>
        <taxon>Bacillota</taxon>
        <taxon>Bacilli</taxon>
        <taxon>Bacillales</taxon>
        <taxon>Bacillaceae</taxon>
        <taxon>Pontibacillus</taxon>
    </lineage>
</organism>
<sequence>MNTIHHGFWTYVALRKRKEAVPYALIGSVFPDLIYYIMFFYIVIFGDIFTTDAIQEIGWSGVIHNLAHALFAHPVVEVLRQAGHSIFVWGVVFAVVVFFKGWRLNRWTGFMYGWLGHVVIDLLTHVEDAVPIFYPVSNLIVRGPVSYWDDRYYGDVFSFINGILIGITVNILIIKRVNARRKRSL</sequence>
<keyword evidence="1" id="KW-1133">Transmembrane helix</keyword>
<keyword evidence="1" id="KW-0472">Membrane</keyword>
<name>A0ABY8V031_9BACI</name>
<evidence type="ECO:0000313" key="3">
    <source>
        <dbReference type="Proteomes" id="UP001236652"/>
    </source>
</evidence>
<dbReference type="GO" id="GO:0016787">
    <property type="term" value="F:hydrolase activity"/>
    <property type="evidence" value="ECO:0007669"/>
    <property type="project" value="UniProtKB-KW"/>
</dbReference>
<feature type="transmembrane region" description="Helical" evidence="1">
    <location>
        <begin position="156"/>
        <end position="174"/>
    </location>
</feature>
<protein>
    <submittedName>
        <fullName evidence="2">Metal-dependent hydrolase</fullName>
    </submittedName>
</protein>
<gene>
    <name evidence="2" type="ORF">QNI29_04160</name>
</gene>
<proteinExistence type="predicted"/>
<accession>A0ABY8V031</accession>
<feature type="transmembrane region" description="Helical" evidence="1">
    <location>
        <begin position="82"/>
        <end position="102"/>
    </location>
</feature>
<keyword evidence="2" id="KW-0378">Hydrolase</keyword>
<evidence type="ECO:0000313" key="2">
    <source>
        <dbReference type="EMBL" id="WIF98858.1"/>
    </source>
</evidence>
<keyword evidence="3" id="KW-1185">Reference proteome</keyword>
<dbReference type="EMBL" id="CP126446">
    <property type="protein sequence ID" value="WIF98858.1"/>
    <property type="molecule type" value="Genomic_DNA"/>
</dbReference>
<feature type="transmembrane region" description="Helical" evidence="1">
    <location>
        <begin position="20"/>
        <end position="45"/>
    </location>
</feature>
<reference evidence="2 3" key="1">
    <citation type="submission" date="2023-05" db="EMBL/GenBank/DDBJ databases">
        <title>Comparative genomics reveals the evidence of polycyclic aromatic hydrocarbons degradation in moderately halophilic genus Pontibacillus.</title>
        <authorList>
            <person name="Yang H."/>
            <person name="Qian Z."/>
        </authorList>
    </citation>
    <scope>NUCLEOTIDE SEQUENCE [LARGE SCALE GENOMIC DNA]</scope>
    <source>
        <strain evidence="3">HN14</strain>
    </source>
</reference>
<feature type="transmembrane region" description="Helical" evidence="1">
    <location>
        <begin position="57"/>
        <end position="76"/>
    </location>
</feature>
<dbReference type="RefSeq" id="WP_231418624.1">
    <property type="nucleotide sequence ID" value="NZ_CP126446.1"/>
</dbReference>
<dbReference type="Proteomes" id="UP001236652">
    <property type="component" value="Chromosome"/>
</dbReference>
<evidence type="ECO:0000256" key="1">
    <source>
        <dbReference type="SAM" id="Phobius"/>
    </source>
</evidence>
<keyword evidence="1" id="KW-0812">Transmembrane</keyword>